<gene>
    <name evidence="1" type="ORF">CPMG_00010</name>
</gene>
<organism evidence="1 2">
    <name type="scientific">Prochlorococcus phage MED4-213</name>
    <dbReference type="NCBI Taxonomy" id="889956"/>
    <lineage>
        <taxon>Viruses</taxon>
        <taxon>Duplodnaviria</taxon>
        <taxon>Heunggongvirae</taxon>
        <taxon>Uroviricota</taxon>
        <taxon>Caudoviricetes</taxon>
        <taxon>Eurybiavirus</taxon>
        <taxon>Eurybiavirus MED4213</taxon>
    </lineage>
</organism>
<evidence type="ECO:0000313" key="1">
    <source>
        <dbReference type="EMBL" id="AGH26111.1"/>
    </source>
</evidence>
<dbReference type="RefSeq" id="YP_007673756.1">
    <property type="nucleotide sequence ID" value="NC_020845.1"/>
</dbReference>
<dbReference type="GeneID" id="15010279"/>
<dbReference type="Proteomes" id="UP000012039">
    <property type="component" value="Segment"/>
</dbReference>
<dbReference type="KEGG" id="vg:15010279"/>
<proteinExistence type="predicted"/>
<name>M4QFI6_9CAUD</name>
<protein>
    <submittedName>
        <fullName evidence="1">Uncharacterized protein</fullName>
    </submittedName>
</protein>
<accession>M4QFI6</accession>
<keyword evidence="2" id="KW-1185">Reference proteome</keyword>
<sequence length="51" mass="5870">MSRVQEMQAELRVLEAFNDTTRATILRSMLEYEIKAEEKSHVNGIGRSSRS</sequence>
<dbReference type="EMBL" id="HQ634174">
    <property type="protein sequence ID" value="AGH26111.1"/>
    <property type="molecule type" value="Genomic_DNA"/>
</dbReference>
<reference evidence="1 2" key="1">
    <citation type="submission" date="2010-11" db="EMBL/GenBank/DDBJ databases">
        <title>The Genome Sequence of Cyanophage MED4-213.</title>
        <authorList>
            <consortium name="The Broad Institute Genome Sequencing Platform"/>
            <person name="Henn M.R."/>
            <person name="Sullivan M.S."/>
            <person name="Osburne M.S."/>
            <person name="Levin J."/>
            <person name="Malboeuf C."/>
            <person name="Casali M."/>
            <person name="Russ C."/>
            <person name="Lennon N."/>
            <person name="Chapman S.B."/>
            <person name="Erlich R."/>
            <person name="Young S.K."/>
            <person name="Yandava C."/>
            <person name="Zeng Q."/>
            <person name="Alvarado L."/>
            <person name="Anderson S."/>
            <person name="Berlin A."/>
            <person name="Chen Z."/>
            <person name="Freedman E."/>
            <person name="Gellesch M."/>
            <person name="Goldberg J."/>
            <person name="Green L."/>
            <person name="Griggs A."/>
            <person name="Gujja S."/>
            <person name="Heilman E.R."/>
            <person name="Heiman D."/>
            <person name="Hollinger A."/>
            <person name="Howarth C."/>
            <person name="Larson L."/>
            <person name="Mehta T."/>
            <person name="Pearson M."/>
            <person name="Roberts A."/>
            <person name="Ryan E."/>
            <person name="Saif S."/>
            <person name="Shea T."/>
            <person name="Shenoy N."/>
            <person name="Sisk P."/>
            <person name="Stolte C."/>
            <person name="Sykes S."/>
            <person name="White J."/>
            <person name="Yu Q."/>
            <person name="Coleman M.L."/>
            <person name="Huang K.H."/>
            <person name="Weigele P.R."/>
            <person name="DeFrancesco A.S."/>
            <person name="Kern S.E."/>
            <person name="Thompson L.R."/>
            <person name="Fu R."/>
            <person name="Hombeck B."/>
            <person name="Chisholm S.W."/>
            <person name="Haas B."/>
            <person name="Nusbaum C."/>
            <person name="Birren B."/>
        </authorList>
    </citation>
    <scope>NUCLEOTIDE SEQUENCE [LARGE SCALE GENOMIC DNA]</scope>
    <source>
        <strain evidence="1">MED4-213</strain>
    </source>
</reference>
<evidence type="ECO:0000313" key="2">
    <source>
        <dbReference type="Proteomes" id="UP000012039"/>
    </source>
</evidence>